<dbReference type="EMBL" id="JBINXB010000042">
    <property type="protein sequence ID" value="MFH6568427.1"/>
    <property type="molecule type" value="Genomic_DNA"/>
</dbReference>
<comment type="caution">
    <text evidence="1">The sequence shown here is derived from an EMBL/GenBank/DDBJ whole genome shotgun (WGS) entry which is preliminary data.</text>
</comment>
<proteinExistence type="predicted"/>
<gene>
    <name evidence="1" type="ORF">ACHMWK_20920</name>
</gene>
<evidence type="ECO:0000313" key="2">
    <source>
        <dbReference type="Proteomes" id="UP001609821"/>
    </source>
</evidence>
<dbReference type="Proteomes" id="UP001609821">
    <property type="component" value="Unassembled WGS sequence"/>
</dbReference>
<protein>
    <submittedName>
        <fullName evidence="1">Type II toxin-antitoxin system RelE/ParE family toxin</fullName>
    </submittedName>
</protein>
<evidence type="ECO:0000313" key="1">
    <source>
        <dbReference type="EMBL" id="MFH6568427.1"/>
    </source>
</evidence>
<name>A0ABW7M3G5_9PSED</name>
<keyword evidence="2" id="KW-1185">Reference proteome</keyword>
<reference evidence="1 2" key="1">
    <citation type="submission" date="2024-10" db="EMBL/GenBank/DDBJ databases">
        <title>Aeromonas and Pseudomonas from the Cagarras Archipelago, Rio de Janeiro, Brazil.</title>
        <authorList>
            <person name="Canellas A.L.B."/>
            <person name="Laport M.S."/>
        </authorList>
    </citation>
    <scope>NUCLEOTIDE SEQUENCE [LARGE SCALE GENOMIC DNA]</scope>
    <source>
        <strain evidence="1 2">CPF-4</strain>
    </source>
</reference>
<accession>A0ABW7M3G5</accession>
<organism evidence="1 2">
    <name type="scientific">Pseudomonas kulmbachensis</name>
    <dbReference type="NCBI Taxonomy" id="3043408"/>
    <lineage>
        <taxon>Bacteria</taxon>
        <taxon>Pseudomonadati</taxon>
        <taxon>Pseudomonadota</taxon>
        <taxon>Gammaproteobacteria</taxon>
        <taxon>Pseudomonadales</taxon>
        <taxon>Pseudomonadaceae</taxon>
        <taxon>Pseudomonas</taxon>
    </lineage>
</organism>
<dbReference type="RefSeq" id="WP_095026025.1">
    <property type="nucleotide sequence ID" value="NZ_JBINXA010000039.1"/>
</dbReference>
<sequence>MTSLTDRYTIVYTNTAQQSIEDQIEHLAIYQGNDLALKRMNCSIDVFEPKLKCNPLAYKISPQASELGVLHYHELNTEKLRILYEVLEDDLIVVVHLVLGEKQSVEQALINNCLLQPLRPK</sequence>